<dbReference type="Pfam" id="PF12849">
    <property type="entry name" value="PBP_like_2"/>
    <property type="match status" value="1"/>
</dbReference>
<sequence length="636" mass="64873">MSRQLKLKSLRCSVSVLALSVAAVIGSSAVQPAAAQKTGVNGIYGGGSSLVSLAMRQVMDCYKGTTLTGDGYSFDAAFTIAPPTPGKLPITTCTISSSVTGLYAAVGSGNGFRGFISNDPHQFNVAGTATPATPPPFIDSASLDTNFNTYPYPRIDFGASDSPLPNVVSPATLTTQAFTFTPATDWFVGTTSTTVTTAAAGNATYQSASWGEPLQLPLIEAPVAIALNVKGMTINSGATPSGSPTTLDAGGAIQLTTAQLCAIFAGAVRDWGTSGTSTPDSSTPIAWRDTAGNLSPTQQLFQDANVGNGVSTAAPYASGSLPITVVFRSDGSGTSYIVTNYLKSACTQLDTGTGAGGNRYAMIFNQSNLPSTSFSNLISNINAAFPLENRTANWIGANLSQGVAQAVDNEGNSTGSTKNGRIGYVSSDFTQPYQLATNVPFTPLSASIQNEDQRAANIVLPDPNSGSGNPPTFVPPTPAGADAAYSVLTGSDIPDATSTWAQWNLYNKTYANGTTYAGVDLSGKSKLGIPADVATSGSTAAAYPIVGSAYGAFYSCYNTSRDANRVNHLTGFLSWYYGADTTDMFGNVVLSTPAAILANNGFSALNSTLRANAAAVAATIAAGGSGSSCGSKTGAL</sequence>
<evidence type="ECO:0000256" key="2">
    <source>
        <dbReference type="SAM" id="SignalP"/>
    </source>
</evidence>
<dbReference type="STRING" id="316055.RPE_2673"/>
<dbReference type="SUPFAM" id="SSF53850">
    <property type="entry name" value="Periplasmic binding protein-like II"/>
    <property type="match status" value="1"/>
</dbReference>
<dbReference type="InterPro" id="IPR050962">
    <property type="entry name" value="Phosphate-bind_PstS"/>
</dbReference>
<evidence type="ECO:0000259" key="3">
    <source>
        <dbReference type="Pfam" id="PF12849"/>
    </source>
</evidence>
<gene>
    <name evidence="4" type="ordered locus">RPE_2673</name>
</gene>
<dbReference type="PANTHER" id="PTHR42996:SF1">
    <property type="entry name" value="PHOSPHATE-BINDING PROTEIN PSTS"/>
    <property type="match status" value="1"/>
</dbReference>
<dbReference type="PANTHER" id="PTHR42996">
    <property type="entry name" value="PHOSPHATE-BINDING PROTEIN PSTS"/>
    <property type="match status" value="1"/>
</dbReference>
<dbReference type="InterPro" id="IPR024370">
    <property type="entry name" value="PBP_domain"/>
</dbReference>
<dbReference type="eggNOG" id="COG0226">
    <property type="taxonomic scope" value="Bacteria"/>
</dbReference>
<feature type="domain" description="PBP" evidence="3">
    <location>
        <begin position="222"/>
        <end position="440"/>
    </location>
</feature>
<dbReference type="KEGG" id="rpe:RPE_2673"/>
<proteinExistence type="inferred from homology"/>
<dbReference type="Gene3D" id="3.40.190.10">
    <property type="entry name" value="Periplasmic binding protein-like II"/>
    <property type="match status" value="2"/>
</dbReference>
<accession>Q07N74</accession>
<evidence type="ECO:0000313" key="4">
    <source>
        <dbReference type="EMBL" id="ABJ06610.1"/>
    </source>
</evidence>
<feature type="chain" id="PRO_5004165942" description="PBP domain-containing protein" evidence="2">
    <location>
        <begin position="30"/>
        <end position="636"/>
    </location>
</feature>
<organism evidence="4">
    <name type="scientific">Rhodopseudomonas palustris (strain BisA53)</name>
    <dbReference type="NCBI Taxonomy" id="316055"/>
    <lineage>
        <taxon>Bacteria</taxon>
        <taxon>Pseudomonadati</taxon>
        <taxon>Pseudomonadota</taxon>
        <taxon>Alphaproteobacteria</taxon>
        <taxon>Hyphomicrobiales</taxon>
        <taxon>Nitrobacteraceae</taxon>
        <taxon>Rhodopseudomonas</taxon>
    </lineage>
</organism>
<dbReference type="EMBL" id="CP000463">
    <property type="protein sequence ID" value="ABJ06610.1"/>
    <property type="molecule type" value="Genomic_DNA"/>
</dbReference>
<comment type="similarity">
    <text evidence="1">Belongs to the PstS family.</text>
</comment>
<keyword evidence="2" id="KW-0732">Signal</keyword>
<name>Q07N74_RHOP5</name>
<evidence type="ECO:0000256" key="1">
    <source>
        <dbReference type="ARBA" id="ARBA00008725"/>
    </source>
</evidence>
<protein>
    <recommendedName>
        <fullName evidence="3">PBP domain-containing protein</fullName>
    </recommendedName>
</protein>
<dbReference type="AlphaFoldDB" id="Q07N74"/>
<feature type="signal peptide" evidence="2">
    <location>
        <begin position="1"/>
        <end position="29"/>
    </location>
</feature>
<dbReference type="HOGENOM" id="CLU_424940_0_0_5"/>
<reference evidence="4" key="1">
    <citation type="submission" date="2006-09" db="EMBL/GenBank/DDBJ databases">
        <title>Complete sequence of Rhodopseudomonas palustris BisA53.</title>
        <authorList>
            <consortium name="US DOE Joint Genome Institute"/>
            <person name="Copeland A."/>
            <person name="Lucas S."/>
            <person name="Lapidus A."/>
            <person name="Barry K."/>
            <person name="Detter J.C."/>
            <person name="Glavina del Rio T."/>
            <person name="Hammon N."/>
            <person name="Israni S."/>
            <person name="Dalin E."/>
            <person name="Tice H."/>
            <person name="Pitluck S."/>
            <person name="Chain P."/>
            <person name="Malfatti S."/>
            <person name="Shin M."/>
            <person name="Vergez L."/>
            <person name="Schmutz J."/>
            <person name="Larimer F."/>
            <person name="Land M."/>
            <person name="Hauser L."/>
            <person name="Pelletier D.A."/>
            <person name="Kyrpides N."/>
            <person name="Kim E."/>
            <person name="Harwood C.S."/>
            <person name="Oda Y."/>
            <person name="Richardson P."/>
        </authorList>
    </citation>
    <scope>NUCLEOTIDE SEQUENCE [LARGE SCALE GENOMIC DNA]</scope>
    <source>
        <strain evidence="4">BisA53</strain>
    </source>
</reference>